<reference evidence="3 4" key="1">
    <citation type="submission" date="2019-11" db="EMBL/GenBank/DDBJ databases">
        <authorList>
            <person name="Li X."/>
        </authorList>
    </citation>
    <scope>NUCLEOTIDE SEQUENCE [LARGE SCALE GENOMIC DNA]</scope>
    <source>
        <strain evidence="3 4">L9</strain>
    </source>
</reference>
<keyword evidence="1" id="KW-0472">Membrane</keyword>
<keyword evidence="1" id="KW-0812">Transmembrane</keyword>
<comment type="caution">
    <text evidence="3">The sequence shown here is derived from an EMBL/GenBank/DDBJ whole genome shotgun (WGS) entry which is preliminary data.</text>
</comment>
<keyword evidence="4" id="KW-1185">Reference proteome</keyword>
<organism evidence="3 4">
    <name type="scientific">Ornithinibacillus caprae</name>
    <dbReference type="NCBI Taxonomy" id="2678566"/>
    <lineage>
        <taxon>Bacteria</taxon>
        <taxon>Bacillati</taxon>
        <taxon>Bacillota</taxon>
        <taxon>Bacilli</taxon>
        <taxon>Bacillales</taxon>
        <taxon>Bacillaceae</taxon>
        <taxon>Ornithinibacillus</taxon>
    </lineage>
</organism>
<evidence type="ECO:0000256" key="1">
    <source>
        <dbReference type="SAM" id="Phobius"/>
    </source>
</evidence>
<dbReference type="RefSeq" id="WP_155670701.1">
    <property type="nucleotide sequence ID" value="NZ_WOCA01000018.1"/>
</dbReference>
<accession>A0A6N8FLA9</accession>
<gene>
    <name evidence="3" type="ORF">GMD78_17460</name>
</gene>
<feature type="signal peptide" evidence="2">
    <location>
        <begin position="1"/>
        <end position="26"/>
    </location>
</feature>
<evidence type="ECO:0000313" key="3">
    <source>
        <dbReference type="EMBL" id="MUK90163.1"/>
    </source>
</evidence>
<evidence type="ECO:0000256" key="2">
    <source>
        <dbReference type="SAM" id="SignalP"/>
    </source>
</evidence>
<feature type="transmembrane region" description="Helical" evidence="1">
    <location>
        <begin position="73"/>
        <end position="100"/>
    </location>
</feature>
<sequence>MKRKIIVSFLSVLLVSSTLLAPISFASNDKGNNDIIQPQAITYPVEKPIHDTAFISNSQLGEMLDQRRQSVGWFSIITTLASLIPAFTAVGAANGVAVAFSGMSETQLERAYRNGNDIYVAILNANGEPTGSLSKEAVVVPSGVPIIFSYQP</sequence>
<feature type="chain" id="PRO_5027055583" evidence="2">
    <location>
        <begin position="27"/>
        <end position="152"/>
    </location>
</feature>
<dbReference type="AlphaFoldDB" id="A0A6N8FLA9"/>
<proteinExistence type="predicted"/>
<evidence type="ECO:0000313" key="4">
    <source>
        <dbReference type="Proteomes" id="UP000469125"/>
    </source>
</evidence>
<keyword evidence="1" id="KW-1133">Transmembrane helix</keyword>
<keyword evidence="2" id="KW-0732">Signal</keyword>
<protein>
    <submittedName>
        <fullName evidence="3">Uncharacterized protein</fullName>
    </submittedName>
</protein>
<dbReference type="EMBL" id="WOCA01000018">
    <property type="protein sequence ID" value="MUK90163.1"/>
    <property type="molecule type" value="Genomic_DNA"/>
</dbReference>
<dbReference type="Proteomes" id="UP000469125">
    <property type="component" value="Unassembled WGS sequence"/>
</dbReference>
<name>A0A6N8FLA9_9BACI</name>